<organism evidence="2 3">
    <name type="scientific">Favolaschia claudopus</name>
    <dbReference type="NCBI Taxonomy" id="2862362"/>
    <lineage>
        <taxon>Eukaryota</taxon>
        <taxon>Fungi</taxon>
        <taxon>Dikarya</taxon>
        <taxon>Basidiomycota</taxon>
        <taxon>Agaricomycotina</taxon>
        <taxon>Agaricomycetes</taxon>
        <taxon>Agaricomycetidae</taxon>
        <taxon>Agaricales</taxon>
        <taxon>Marasmiineae</taxon>
        <taxon>Mycenaceae</taxon>
        <taxon>Favolaschia</taxon>
    </lineage>
</organism>
<reference evidence="2 3" key="1">
    <citation type="journal article" date="2024" name="J Genomics">
        <title>Draft genome sequencing and assembly of Favolaschia claudopus CIRM-BRFM 2984 isolated from oak limbs.</title>
        <authorList>
            <person name="Navarro D."/>
            <person name="Drula E."/>
            <person name="Chaduli D."/>
            <person name="Cazenave R."/>
            <person name="Ahrendt S."/>
            <person name="Wang J."/>
            <person name="Lipzen A."/>
            <person name="Daum C."/>
            <person name="Barry K."/>
            <person name="Grigoriev I.V."/>
            <person name="Favel A."/>
            <person name="Rosso M.N."/>
            <person name="Martin F."/>
        </authorList>
    </citation>
    <scope>NUCLEOTIDE SEQUENCE [LARGE SCALE GENOMIC DNA]</scope>
    <source>
        <strain evidence="2 3">CIRM-BRFM 2984</strain>
    </source>
</reference>
<feature type="compositionally biased region" description="Basic residues" evidence="1">
    <location>
        <begin position="179"/>
        <end position="188"/>
    </location>
</feature>
<feature type="compositionally biased region" description="Polar residues" evidence="1">
    <location>
        <begin position="157"/>
        <end position="174"/>
    </location>
</feature>
<feature type="region of interest" description="Disordered" evidence="1">
    <location>
        <begin position="321"/>
        <end position="374"/>
    </location>
</feature>
<dbReference type="EMBL" id="JAWWNJ010000010">
    <property type="protein sequence ID" value="KAK7046429.1"/>
    <property type="molecule type" value="Genomic_DNA"/>
</dbReference>
<dbReference type="Proteomes" id="UP001362999">
    <property type="component" value="Unassembled WGS sequence"/>
</dbReference>
<evidence type="ECO:0000313" key="3">
    <source>
        <dbReference type="Proteomes" id="UP001362999"/>
    </source>
</evidence>
<comment type="caution">
    <text evidence="2">The sequence shown here is derived from an EMBL/GenBank/DDBJ whole genome shotgun (WGS) entry which is preliminary data.</text>
</comment>
<dbReference type="AlphaFoldDB" id="A0AAW0D5R7"/>
<name>A0AAW0D5R7_9AGAR</name>
<accession>A0AAW0D5R7</accession>
<keyword evidence="3" id="KW-1185">Reference proteome</keyword>
<feature type="region of interest" description="Disordered" evidence="1">
    <location>
        <begin position="117"/>
        <end position="207"/>
    </location>
</feature>
<proteinExistence type="predicted"/>
<feature type="region of interest" description="Disordered" evidence="1">
    <location>
        <begin position="389"/>
        <end position="450"/>
    </location>
</feature>
<protein>
    <submittedName>
        <fullName evidence="2">Uncharacterized protein</fullName>
    </submittedName>
</protein>
<sequence length="450" mass="49410">MFAYIDPHTSHSVLRSSVITHMIYRSLPKNAPHKLVPDESHLRSPSFAGGHASTPAQIPEFYGRRMRNSRAMRVGNSLGEECLNKDEAHTLKLGKQDDGRSFRAIVAAGNAAIYRPPGQVAEHEGHAFSRGGASSSRSVGSTSCTQLSPYPPPSIIADTSTSVSHAINHPSQLTPRPLARYHRPHKPVSRSQQPTANTNTNTTFSSSHLARRRVVVSYDRPPVHTSDLEEGISVRGSAQRRWSAFTARASIYRLPTSMRGIVTLCLLAVPFELERRGEEGGIGVVFRDASTELGWRALGEVGRREELKELPFLLGLSPSYTLGRHSHPPNQQQHSHSDSPRPASFPTNLSFSLPTSRSPKDRHSPPLTRHPRSSIQPITTLLADMLHAARPPGRRSARSPASIAEDEDARPPILRTPPTKMHTRYAPRPPRAASSNVASSKAPYPNKQTK</sequence>
<feature type="compositionally biased region" description="Polar residues" evidence="1">
    <location>
        <begin position="345"/>
        <end position="357"/>
    </location>
</feature>
<evidence type="ECO:0000313" key="2">
    <source>
        <dbReference type="EMBL" id="KAK7046429.1"/>
    </source>
</evidence>
<gene>
    <name evidence="2" type="ORF">R3P38DRAFT_3421157</name>
</gene>
<evidence type="ECO:0000256" key="1">
    <source>
        <dbReference type="SAM" id="MobiDB-lite"/>
    </source>
</evidence>
<feature type="compositionally biased region" description="Low complexity" evidence="1">
    <location>
        <begin position="129"/>
        <end position="143"/>
    </location>
</feature>